<organism evidence="3 4">
    <name type="scientific">Mugilogobius chulae</name>
    <name type="common">yellowstripe goby</name>
    <dbReference type="NCBI Taxonomy" id="88201"/>
    <lineage>
        <taxon>Eukaryota</taxon>
        <taxon>Metazoa</taxon>
        <taxon>Chordata</taxon>
        <taxon>Craniata</taxon>
        <taxon>Vertebrata</taxon>
        <taxon>Euteleostomi</taxon>
        <taxon>Actinopterygii</taxon>
        <taxon>Neopterygii</taxon>
        <taxon>Teleostei</taxon>
        <taxon>Neoteleostei</taxon>
        <taxon>Acanthomorphata</taxon>
        <taxon>Gobiaria</taxon>
        <taxon>Gobiiformes</taxon>
        <taxon>Gobioidei</taxon>
        <taxon>Gobiidae</taxon>
        <taxon>Gobionellinae</taxon>
        <taxon>Mugilogobius</taxon>
    </lineage>
</organism>
<gene>
    <name evidence="3" type="ORF">WMY93_017888</name>
</gene>
<reference evidence="4" key="1">
    <citation type="submission" date="2024-04" db="EMBL/GenBank/DDBJ databases">
        <title>Salinicola lusitanus LLJ914,a marine bacterium isolated from the Okinawa Trough.</title>
        <authorList>
            <person name="Li J."/>
        </authorList>
    </citation>
    <scope>NUCLEOTIDE SEQUENCE [LARGE SCALE GENOMIC DNA]</scope>
</reference>
<keyword evidence="2" id="KW-0732">Signal</keyword>
<feature type="compositionally biased region" description="Basic and acidic residues" evidence="1">
    <location>
        <begin position="129"/>
        <end position="153"/>
    </location>
</feature>
<evidence type="ECO:0000313" key="3">
    <source>
        <dbReference type="EMBL" id="KAK7901119.1"/>
    </source>
</evidence>
<accession>A0AAW0NUK9</accession>
<dbReference type="Proteomes" id="UP001460270">
    <property type="component" value="Unassembled WGS sequence"/>
</dbReference>
<comment type="caution">
    <text evidence="3">The sequence shown here is derived from an EMBL/GenBank/DDBJ whole genome shotgun (WGS) entry which is preliminary data.</text>
</comment>
<sequence length="175" mass="19313">MMMVLMTMGVFLTVTSEAQGSSLLPLSCPASCFSGSCVNGTCVCDRGWVGDRCQHCQGRFSCFSISAVRVISSYKSKCEILYATFACVAESREREDFCIVAQDVLSALESSFSDRLIHPRCAAVSRLPSRQEKTQTRKKRNLEENHSEGEIHSHGRQAVDVTKTNADLMQICLSL</sequence>
<protein>
    <recommendedName>
        <fullName evidence="5">EGF-like domain-containing protein</fullName>
    </recommendedName>
</protein>
<proteinExistence type="predicted"/>
<feature type="region of interest" description="Disordered" evidence="1">
    <location>
        <begin position="127"/>
        <end position="155"/>
    </location>
</feature>
<name>A0AAW0NUK9_9GOBI</name>
<evidence type="ECO:0000256" key="1">
    <source>
        <dbReference type="SAM" id="MobiDB-lite"/>
    </source>
</evidence>
<evidence type="ECO:0000256" key="2">
    <source>
        <dbReference type="SAM" id="SignalP"/>
    </source>
</evidence>
<dbReference type="EMBL" id="JBBPFD010000013">
    <property type="protein sequence ID" value="KAK7901119.1"/>
    <property type="molecule type" value="Genomic_DNA"/>
</dbReference>
<dbReference type="AlphaFoldDB" id="A0AAW0NUK9"/>
<keyword evidence="4" id="KW-1185">Reference proteome</keyword>
<feature type="signal peptide" evidence="2">
    <location>
        <begin position="1"/>
        <end position="20"/>
    </location>
</feature>
<feature type="chain" id="PRO_5043754616" description="EGF-like domain-containing protein" evidence="2">
    <location>
        <begin position="21"/>
        <end position="175"/>
    </location>
</feature>
<evidence type="ECO:0000313" key="4">
    <source>
        <dbReference type="Proteomes" id="UP001460270"/>
    </source>
</evidence>
<evidence type="ECO:0008006" key="5">
    <source>
        <dbReference type="Google" id="ProtNLM"/>
    </source>
</evidence>